<evidence type="ECO:0000256" key="7">
    <source>
        <dbReference type="ARBA" id="ARBA00023235"/>
    </source>
</evidence>
<evidence type="ECO:0000256" key="4">
    <source>
        <dbReference type="ARBA" id="ARBA00022833"/>
    </source>
</evidence>
<dbReference type="GO" id="GO:0005737">
    <property type="term" value="C:cytoplasm"/>
    <property type="evidence" value="ECO:0007669"/>
    <property type="project" value="UniProtKB-SubCell"/>
</dbReference>
<dbReference type="GO" id="GO:0160097">
    <property type="term" value="F:reverse gyrase activity"/>
    <property type="evidence" value="ECO:0007669"/>
    <property type="project" value="UniProtKB-UniRule"/>
</dbReference>
<evidence type="ECO:0000256" key="11">
    <source>
        <dbReference type="SAM" id="Coils"/>
    </source>
</evidence>
<accession>A0A833DTU0</accession>
<proteinExistence type="inferred from homology"/>
<dbReference type="InterPro" id="IPR005736">
    <property type="entry name" value="Reverse_gyrase"/>
</dbReference>
<dbReference type="PANTHER" id="PTHR43505">
    <property type="entry name" value="REVERSE GYRASE"/>
    <property type="match status" value="1"/>
</dbReference>
<comment type="subcellular location">
    <subcellularLocation>
        <location evidence="1 9">Cytoplasm</location>
    </subcellularLocation>
</comment>
<comment type="function">
    <text evidence="10">Modifies the topological state of DNA by introducing positive supercoils in an ATP-dependent process, increasing the linking number in steps of +1. Binds to single-stranded DNA, transiently cleaves and then rejoins the ends, introducing a positive supercoil in the process. The scissile phosphodiester is attacked by the catalytic tyrosine of the enzyme, resulting in the formation of a DNA-(5'-phosphotyrosyl)-enzyme intermediate. Involved in rewinding DNA strands in regions of the chromosome that have opened up to allow replication, transcription, DNA repair and/or for DNA protection.</text>
</comment>
<comment type="subunit">
    <text evidence="9">Monomer.</text>
</comment>
<dbReference type="GO" id="GO:0006265">
    <property type="term" value="P:DNA topological change"/>
    <property type="evidence" value="ECO:0007669"/>
    <property type="project" value="UniProtKB-UniRule"/>
</dbReference>
<dbReference type="InterPro" id="IPR027417">
    <property type="entry name" value="P-loop_NTPase"/>
</dbReference>
<dbReference type="Gene3D" id="1.10.460.10">
    <property type="entry name" value="Topoisomerase I, domain 2"/>
    <property type="match status" value="1"/>
</dbReference>
<reference evidence="15" key="1">
    <citation type="journal article" date="2020" name="ISME J.">
        <title>Gammaproteobacteria mediating utilization of methyl-, sulfur- and petroleum organic compounds in deep ocean hydrothermal plumes.</title>
        <authorList>
            <person name="Zhou Z."/>
            <person name="Liu Y."/>
            <person name="Pan J."/>
            <person name="Cron B.R."/>
            <person name="Toner B.M."/>
            <person name="Anantharaman K."/>
            <person name="Breier J.A."/>
            <person name="Dick G.J."/>
            <person name="Li M."/>
        </authorList>
    </citation>
    <scope>NUCLEOTIDE SEQUENCE</scope>
    <source>
        <strain evidence="15">SZUA-1435</strain>
    </source>
</reference>
<sequence>MGYLVLEAVYRHSCPVCRGASRASHLREFGMCISCAEIRVRDRVEELALEVWRREVDELVRFFRELVDHDPWSLQRHWIKRLVSGESFAMIAPTGIGKSTLLAVYALYRALVYGWKVYILTPTREIAKQFYERILCYLEKLRTRGYLIEEVRLLFYDSASRNAKSLKEAILRGDFDILITSASFLSRNYDLISVHRIDLVIADDLDALMRNSKNVERILKLLGFDDEDIELATRLVKLRQNLSIAKLTMASDRVEELRTEVLELEAQLKNRICRRRSQLVVASATGRVKGLKSLVLRELLGFEGGALFEYWRNVVDTYAPLEELESALPTIVRKLGSGIVFVAPGSGKELVEKVCRVLENNGIRVAVAKSGTRAVDKFRRGELDVLIGTASYYGVIVRGFDEPLRVRFTVFVGVPRIVKDLKSSLYNIRFLYSVLRELKKQGVDVDDLISKVVEVIERSTPAMLAAYSKWLREPSSAPEQLKDRIELLLNIIDTTYAKLLEILKLRKKITINGFALIVIENGKALVLKPDPYTYIQASGRSSRLLNGSKTFGVSIVFEEHAELIAMLETRLRKFITGLEFRPYNQSELDLYAKRIETSRQGVGGHDIRRFIETALIIVESPTKAKTIASMFGKPARRSVGETIVYETVIPVDEVRVYVASIAASLGHIVDLVTDEGVYGVRIENGKYIPIYDFITKCRSCGSQHVGVYDTCPYCGSGNVYQSFRTFNALKKLSLDADRVLIGTDPDTEGEKIAFDLATLLMPYNRNIKRIEFHEVTRRAVIEALKKPRDINVMRVAAQIARRVADRWIGFEVSMWLQRTLNRPWLGAGRVQSPVLLWVVDRYREYRNSIGYSIVLTIKGYRIKVFIGKDPEHRKVAEELAESIQRIGVEVLELSEESKEISPPPPFTTDELLYEAGRVLGLSASRTMSIAQALFEAGLITYHRTDSTRVSSVGMAIAREALEKRGLGHLYTPRSWVLEDKRAEDAHEAIRPTMPLDAEEVREAIVRGDLGVVTRIGDLHLRVYDLIFRRFLASQMRSSRIRFVKARLRIGPYVVELEAPTSIETPGFASIYPPKLYPELAEALRKRYVIPDSVKVVRSAQIRLYTSADLVKMLKDRGIGRPSTYAKAIDNNVRHGYIVLSKKRKAAIPTKLGIAISEVIRNLFLDLVGEHVTRELEESMDDIEMGRKSLYEFLAELERRIDKIMHVAETKPLESLLTDLGVAV</sequence>
<dbReference type="EMBL" id="DQTV01000124">
    <property type="protein sequence ID" value="HIP57637.1"/>
    <property type="molecule type" value="Genomic_DNA"/>
</dbReference>
<keyword evidence="4 9" id="KW-0862">Zinc</keyword>
<dbReference type="Proteomes" id="UP000605805">
    <property type="component" value="Unassembled WGS sequence"/>
</dbReference>
<evidence type="ECO:0000313" key="15">
    <source>
        <dbReference type="EMBL" id="HIP57637.1"/>
    </source>
</evidence>
<comment type="catalytic activity">
    <reaction evidence="9 10">
        <text>ATP + H2O = ADP + phosphate + H(+)</text>
        <dbReference type="Rhea" id="RHEA:13065"/>
        <dbReference type="ChEBI" id="CHEBI:15377"/>
        <dbReference type="ChEBI" id="CHEBI:15378"/>
        <dbReference type="ChEBI" id="CHEBI:30616"/>
        <dbReference type="ChEBI" id="CHEBI:43474"/>
        <dbReference type="ChEBI" id="CHEBI:456216"/>
    </reaction>
</comment>
<dbReference type="SUPFAM" id="SSF52540">
    <property type="entry name" value="P-loop containing nucleoside triphosphate hydrolases"/>
    <property type="match status" value="2"/>
</dbReference>
<comment type="cofactor">
    <cofactor evidence="9">
        <name>Zn(2+)</name>
        <dbReference type="ChEBI" id="CHEBI:29105"/>
    </cofactor>
    <text evidence="9">Binds 1 or 2 zinc ions per subunit.</text>
</comment>
<dbReference type="PROSITE" id="PS51192">
    <property type="entry name" value="HELICASE_ATP_BIND_1"/>
    <property type="match status" value="1"/>
</dbReference>
<dbReference type="PROSITE" id="PS50880">
    <property type="entry name" value="TOPRIM"/>
    <property type="match status" value="1"/>
</dbReference>
<comment type="similarity">
    <text evidence="9">In the C-terminal section; belongs to the type IA topoisomerase family.</text>
</comment>
<dbReference type="PROSITE" id="PS52039">
    <property type="entry name" value="TOPO_IA_2"/>
    <property type="match status" value="1"/>
</dbReference>
<dbReference type="SMART" id="SM00436">
    <property type="entry name" value="TOP1Bc"/>
    <property type="match status" value="1"/>
</dbReference>
<gene>
    <name evidence="9 15" type="primary">rgy</name>
    <name evidence="15" type="ORF">EYH02_06220</name>
</gene>
<feature type="binding site" evidence="9">
    <location>
        <position position="75"/>
    </location>
    <ligand>
        <name>ATP</name>
        <dbReference type="ChEBI" id="CHEBI:30616"/>
    </ligand>
</feature>
<feature type="domain" description="Topo IA-type catalytic" evidence="14">
    <location>
        <begin position="791"/>
        <end position="1204"/>
    </location>
</feature>
<dbReference type="PROSITE" id="PS52037">
    <property type="entry name" value="ZF_RG_C"/>
    <property type="match status" value="1"/>
</dbReference>
<comment type="miscellaneous">
    <text evidence="9">This enzyme is the only unique feature of hyperthermophilic bacteria/archaea known and seems to be essential for adaptation to life at high temperatures. It may play a role in stabilization of DNA at high temperatures.</text>
</comment>
<evidence type="ECO:0000256" key="6">
    <source>
        <dbReference type="ARBA" id="ARBA00023125"/>
    </source>
</evidence>
<dbReference type="GO" id="GO:0005524">
    <property type="term" value="F:ATP binding"/>
    <property type="evidence" value="ECO:0007669"/>
    <property type="project" value="UniProtKB-UniRule"/>
</dbReference>
<dbReference type="InterPro" id="IPR013497">
    <property type="entry name" value="Topo_IA_cen"/>
</dbReference>
<feature type="active site" description="O-(5'-phospho-DNA)-tyrosine intermediate" evidence="9">
    <location>
        <position position="941"/>
    </location>
</feature>
<dbReference type="EC" id="5.6.2.-" evidence="9"/>
<evidence type="ECO:0000256" key="2">
    <source>
        <dbReference type="ARBA" id="ARBA00022490"/>
    </source>
</evidence>
<evidence type="ECO:0000256" key="8">
    <source>
        <dbReference type="ARBA" id="ARBA00043976"/>
    </source>
</evidence>
<dbReference type="SMART" id="SM00487">
    <property type="entry name" value="DEXDc"/>
    <property type="match status" value="1"/>
</dbReference>
<comment type="caution">
    <text evidence="15">The sequence shown here is derived from an EMBL/GenBank/DDBJ whole genome shotgun (WGS) entry which is preliminary data.</text>
</comment>
<evidence type="ECO:0000313" key="16">
    <source>
        <dbReference type="Proteomes" id="UP000605805"/>
    </source>
</evidence>
<evidence type="ECO:0000256" key="5">
    <source>
        <dbReference type="ARBA" id="ARBA00023029"/>
    </source>
</evidence>
<dbReference type="InterPro" id="IPR003601">
    <property type="entry name" value="Topo_IA_2"/>
</dbReference>
<evidence type="ECO:0000256" key="9">
    <source>
        <dbReference type="HAMAP-Rule" id="MF_01125"/>
    </source>
</evidence>
<evidence type="ECO:0000259" key="12">
    <source>
        <dbReference type="PROSITE" id="PS50880"/>
    </source>
</evidence>
<keyword evidence="6 9" id="KW-0238">DNA-binding</keyword>
<dbReference type="InterPro" id="IPR013826">
    <property type="entry name" value="Topo_IA_cen_sub3"/>
</dbReference>
<dbReference type="Gene3D" id="3.40.50.140">
    <property type="match status" value="1"/>
</dbReference>
<keyword evidence="3 9" id="KW-0863">Zinc-finger</keyword>
<evidence type="ECO:0000256" key="3">
    <source>
        <dbReference type="ARBA" id="ARBA00022771"/>
    </source>
</evidence>
<dbReference type="Gene3D" id="1.10.290.10">
    <property type="entry name" value="Topoisomerase I, domain 4"/>
    <property type="match status" value="1"/>
</dbReference>
<dbReference type="PRINTS" id="PR00417">
    <property type="entry name" value="PRTPISMRASEI"/>
</dbReference>
<feature type="domain" description="Toprim" evidence="12">
    <location>
        <begin position="613"/>
        <end position="775"/>
    </location>
</feature>
<dbReference type="GO" id="GO:0016787">
    <property type="term" value="F:hydrolase activity"/>
    <property type="evidence" value="ECO:0007669"/>
    <property type="project" value="UniProtKB-KW"/>
</dbReference>
<organism evidence="15 16">
    <name type="scientific">Ignisphaera aggregans</name>
    <dbReference type="NCBI Taxonomy" id="334771"/>
    <lineage>
        <taxon>Archaea</taxon>
        <taxon>Thermoproteota</taxon>
        <taxon>Thermoprotei</taxon>
        <taxon>Desulfurococcales</taxon>
        <taxon>Desulfurococcaceae</taxon>
        <taxon>Ignisphaera</taxon>
    </lineage>
</organism>
<comment type="function">
    <text evidence="9">Modifies the topological state of DNA by introducing positive supercoils in an ATP-dependent process, increasing the linking number in steps of +1. Binds to single-stranded DNA, transiently cleaves and then rejoins the ends, introducing a positive supercoil in the process. The scissile phosphodiester is attacked by the catalytic tyrosine of the enzyme, resulting in the formation of a DNA-(5'-phosphotyrosyl)-enzyme intermediate. Probably involved in rewinding DNA strands in regions of the chromosome that have opened up to allow replication, transcription, DNA repair and/or for DNA protection.</text>
</comment>
<keyword evidence="9 10" id="KW-0479">Metal-binding</keyword>
<dbReference type="HAMAP" id="MF_01125">
    <property type="entry name" value="Reverse_gyrase"/>
    <property type="match status" value="1"/>
</dbReference>
<evidence type="ECO:0000259" key="14">
    <source>
        <dbReference type="PROSITE" id="PS52039"/>
    </source>
</evidence>
<dbReference type="SMART" id="SM00437">
    <property type="entry name" value="TOP1Ac"/>
    <property type="match status" value="1"/>
</dbReference>
<dbReference type="SUPFAM" id="SSF56712">
    <property type="entry name" value="Prokaryotic type I DNA topoisomerase"/>
    <property type="match status" value="1"/>
</dbReference>
<dbReference type="InterPro" id="IPR003602">
    <property type="entry name" value="Topo_IA_DNA-bd_dom"/>
</dbReference>
<dbReference type="GO" id="GO:0003677">
    <property type="term" value="F:DNA binding"/>
    <property type="evidence" value="ECO:0007669"/>
    <property type="project" value="UniProtKB-UniRule"/>
</dbReference>
<dbReference type="GO" id="GO:0008094">
    <property type="term" value="F:ATP-dependent activity, acting on DNA"/>
    <property type="evidence" value="ECO:0007669"/>
    <property type="project" value="UniProtKB-UniRule"/>
</dbReference>
<dbReference type="InterPro" id="IPR014001">
    <property type="entry name" value="Helicase_ATP-bd"/>
</dbReference>
<dbReference type="GO" id="GO:0006260">
    <property type="term" value="P:DNA replication"/>
    <property type="evidence" value="ECO:0007669"/>
    <property type="project" value="UniProtKB-UniRule"/>
</dbReference>
<dbReference type="PANTHER" id="PTHR43505:SF1">
    <property type="entry name" value="REVERSE GYRASE"/>
    <property type="match status" value="1"/>
</dbReference>
<evidence type="ECO:0000256" key="1">
    <source>
        <dbReference type="ARBA" id="ARBA00004496"/>
    </source>
</evidence>
<evidence type="ECO:0000256" key="10">
    <source>
        <dbReference type="RuleBase" id="RU004026"/>
    </source>
</evidence>
<dbReference type="CDD" id="cd00186">
    <property type="entry name" value="TOP1Ac"/>
    <property type="match status" value="1"/>
</dbReference>
<name>A0A833DTU0_9CREN</name>
<dbReference type="CDD" id="cd17924">
    <property type="entry name" value="DDXDc_reverse_gyrase"/>
    <property type="match status" value="1"/>
</dbReference>
<dbReference type="NCBIfam" id="TIGR01054">
    <property type="entry name" value="rgy"/>
    <property type="match status" value="1"/>
</dbReference>
<dbReference type="GO" id="GO:0008270">
    <property type="term" value="F:zinc ion binding"/>
    <property type="evidence" value="ECO:0007669"/>
    <property type="project" value="UniProtKB-UniRule"/>
</dbReference>
<keyword evidence="9 10" id="KW-0547">Nucleotide-binding</keyword>
<comment type="domain">
    <text evidence="9">Introduction of positive supercoils requires the cooperation of both domains. The helicase-like domain probably does not directly unwind DNA, but more likely acts by driving ATP-dependent conformational changes within the whole enzyme. A beta hairpin in the 'latch' region of the N-terminal domain plays a regulatory role in the enzyme, repressing topoisomerase activity in the absence of ATP and preventing the enzyme from acting as an ATP-independent relaxing enzyme; it also helps to coordinate nucleotide hydrolysis by the ATPase domain with the supercoiling activity of the topoisomerase domain.</text>
</comment>
<dbReference type="AlphaFoldDB" id="A0A833DTU0"/>
<dbReference type="Pfam" id="PF01751">
    <property type="entry name" value="Toprim"/>
    <property type="match status" value="1"/>
</dbReference>
<keyword evidence="9 15" id="KW-0378">Hydrolase</keyword>
<keyword evidence="11" id="KW-0175">Coiled coil</keyword>
<feature type="coiled-coil region" evidence="11">
    <location>
        <begin position="247"/>
        <end position="274"/>
    </location>
</feature>
<keyword evidence="7 9" id="KW-0413">Isomerase</keyword>
<keyword evidence="5 9" id="KW-0799">Topoisomerase</keyword>
<dbReference type="Pfam" id="PF00270">
    <property type="entry name" value="DEAD"/>
    <property type="match status" value="1"/>
</dbReference>
<dbReference type="Gene3D" id="3.40.50.300">
    <property type="entry name" value="P-loop containing nucleotide triphosphate hydrolases"/>
    <property type="match status" value="3"/>
</dbReference>
<dbReference type="InterPro" id="IPR011545">
    <property type="entry name" value="DEAD/DEAH_box_helicase_dom"/>
</dbReference>
<evidence type="ECO:0000259" key="13">
    <source>
        <dbReference type="PROSITE" id="PS51192"/>
    </source>
</evidence>
<feature type="region of interest" description="Topoisomerase I" evidence="9">
    <location>
        <begin position="609"/>
        <end position="1223"/>
    </location>
</feature>
<feature type="domain" description="Helicase ATP-binding" evidence="13">
    <location>
        <begin position="79"/>
        <end position="304"/>
    </location>
</feature>
<comment type="similarity">
    <text evidence="8 9">In the N-terminal section; belongs to the DEAD box helicase family. DDVD subfamily.</text>
</comment>
<dbReference type="InterPro" id="IPR023405">
    <property type="entry name" value="Topo_IA_core_domain"/>
</dbReference>
<keyword evidence="9 10" id="KW-0067">ATP-binding</keyword>
<dbReference type="InterPro" id="IPR013824">
    <property type="entry name" value="Topo_IA_cen_sub1"/>
</dbReference>
<dbReference type="Pfam" id="PF01131">
    <property type="entry name" value="Topoisom_bac"/>
    <property type="match status" value="1"/>
</dbReference>
<dbReference type="InterPro" id="IPR006171">
    <property type="entry name" value="TOPRIM_dom"/>
</dbReference>
<dbReference type="Gene3D" id="2.60.510.20">
    <property type="match status" value="1"/>
</dbReference>
<dbReference type="SMART" id="SM00493">
    <property type="entry name" value="TOPRIM"/>
    <property type="match status" value="1"/>
</dbReference>
<keyword evidence="2 9" id="KW-0963">Cytoplasm</keyword>
<protein>
    <recommendedName>
        <fullName evidence="9 10">Reverse gyrase</fullName>
        <ecNumber evidence="9">5.6.2.-</ecNumber>
    </recommendedName>
</protein>